<dbReference type="EMBL" id="DTMZ01000028">
    <property type="protein sequence ID" value="HGD12761.1"/>
    <property type="molecule type" value="Genomic_DNA"/>
</dbReference>
<evidence type="ECO:0000259" key="3">
    <source>
        <dbReference type="Pfam" id="PF16653"/>
    </source>
</evidence>
<comment type="caution">
    <text evidence="4">The sequence shown here is derived from an EMBL/GenBank/DDBJ whole genome shotgun (WGS) entry which is preliminary data.</text>
</comment>
<dbReference type="InterPro" id="IPR036291">
    <property type="entry name" value="NAD(P)-bd_dom_sf"/>
</dbReference>
<dbReference type="PANTHER" id="PTHR11133:SF22">
    <property type="entry name" value="ALPHA-AMINOADIPIC SEMIALDEHYDE SYNTHASE, MITOCHONDRIAL"/>
    <property type="match status" value="1"/>
</dbReference>
<dbReference type="Pfam" id="PF03435">
    <property type="entry name" value="Sacchrp_dh_NADP"/>
    <property type="match status" value="1"/>
</dbReference>
<dbReference type="Gene3D" id="3.40.50.720">
    <property type="entry name" value="NAD(P)-binding Rossmann-like Domain"/>
    <property type="match status" value="1"/>
</dbReference>
<sequence length="374" mass="41946">MNTLIFGAGLMSRAVAYDLLRQTDVDRVYVVDTRRSQLNRLRSQLKSPKLILVQTTATDRKLLKLLSECAVAVSCVPYNYNLQLTQMAIAAGTNFCDLGGNNTIVRRQLALNKAARKANVTVIPDCGLAPGMTNILVADGIQRLDRTDQVRIRVGGLPVQPKPPLFYRLVFSAQGLLNEYVEPCLVLHQGKLQKVRPLTEPETLIFSPFGQLEAFHTSGGSSTLPETFRGKIQELDYKTIRYPGHRLMFQLIMKTALGNWQKLPRAELACALEKVLGFENDDVVLLRIDISGTKDGIRRNIRYQLIDYADKKTGLTSMMRTTGFSAAIVALMLARREIKITGVRTGEQAVPGRRFISELRRRKFRLTIRSGRVK</sequence>
<evidence type="ECO:0000256" key="1">
    <source>
        <dbReference type="ARBA" id="ARBA00023002"/>
    </source>
</evidence>
<protein>
    <submittedName>
        <fullName evidence="4">Saccharopine dehydrogenase</fullName>
    </submittedName>
</protein>
<organism evidence="4">
    <name type="scientific">candidate division WOR-3 bacterium</name>
    <dbReference type="NCBI Taxonomy" id="2052148"/>
    <lineage>
        <taxon>Bacteria</taxon>
        <taxon>Bacteria division WOR-3</taxon>
    </lineage>
</organism>
<dbReference type="Pfam" id="PF16653">
    <property type="entry name" value="Sacchrp_dh_C"/>
    <property type="match status" value="1"/>
</dbReference>
<feature type="domain" description="Saccharopine dehydrogenase-like C-terminal" evidence="3">
    <location>
        <begin position="127"/>
        <end position="362"/>
    </location>
</feature>
<accession>A0A7V3PSN0</accession>
<name>A0A7V3PSN0_UNCW3</name>
<dbReference type="SUPFAM" id="SSF51735">
    <property type="entry name" value="NAD(P)-binding Rossmann-fold domains"/>
    <property type="match status" value="1"/>
</dbReference>
<dbReference type="GO" id="GO:0016491">
    <property type="term" value="F:oxidoreductase activity"/>
    <property type="evidence" value="ECO:0007669"/>
    <property type="project" value="UniProtKB-KW"/>
</dbReference>
<reference evidence="4" key="1">
    <citation type="journal article" date="2020" name="mSystems">
        <title>Genome- and Community-Level Interaction Insights into Carbon Utilization and Element Cycling Functions of Hydrothermarchaeota in Hydrothermal Sediment.</title>
        <authorList>
            <person name="Zhou Z."/>
            <person name="Liu Y."/>
            <person name="Xu W."/>
            <person name="Pan J."/>
            <person name="Luo Z.H."/>
            <person name="Li M."/>
        </authorList>
    </citation>
    <scope>NUCLEOTIDE SEQUENCE [LARGE SCALE GENOMIC DNA]</scope>
    <source>
        <strain evidence="4">SpSt-914</strain>
    </source>
</reference>
<keyword evidence="1" id="KW-0560">Oxidoreductase</keyword>
<dbReference type="AlphaFoldDB" id="A0A7V3PSN0"/>
<proteinExistence type="predicted"/>
<evidence type="ECO:0000313" key="4">
    <source>
        <dbReference type="EMBL" id="HGD12761.1"/>
    </source>
</evidence>
<evidence type="ECO:0000259" key="2">
    <source>
        <dbReference type="Pfam" id="PF03435"/>
    </source>
</evidence>
<dbReference type="InterPro" id="IPR032095">
    <property type="entry name" value="Sacchrp_dh-like_C"/>
</dbReference>
<feature type="domain" description="Saccharopine dehydrogenase NADP binding" evidence="2">
    <location>
        <begin position="4"/>
        <end position="123"/>
    </location>
</feature>
<dbReference type="Gene3D" id="3.30.360.10">
    <property type="entry name" value="Dihydrodipicolinate Reductase, domain 2"/>
    <property type="match status" value="1"/>
</dbReference>
<dbReference type="SUPFAM" id="SSF55347">
    <property type="entry name" value="Glyceraldehyde-3-phosphate dehydrogenase-like, C-terminal domain"/>
    <property type="match status" value="1"/>
</dbReference>
<dbReference type="InterPro" id="IPR005097">
    <property type="entry name" value="Sacchrp_dh_NADP-bd"/>
</dbReference>
<gene>
    <name evidence="4" type="ORF">ENX16_01565</name>
</gene>
<dbReference type="InterPro" id="IPR051168">
    <property type="entry name" value="AASS"/>
</dbReference>
<dbReference type="PANTHER" id="PTHR11133">
    <property type="entry name" value="SACCHAROPINE DEHYDROGENASE"/>
    <property type="match status" value="1"/>
</dbReference>